<organism evidence="14 15">
    <name type="scientific">Sulfitobacter porphyrae</name>
    <dbReference type="NCBI Taxonomy" id="1246864"/>
    <lineage>
        <taxon>Bacteria</taxon>
        <taxon>Pseudomonadati</taxon>
        <taxon>Pseudomonadota</taxon>
        <taxon>Alphaproteobacteria</taxon>
        <taxon>Rhodobacterales</taxon>
        <taxon>Roseobacteraceae</taxon>
        <taxon>Sulfitobacter</taxon>
    </lineage>
</organism>
<dbReference type="PANTHER" id="PTHR43071">
    <property type="entry name" value="2-AMINO-4-HYDROXY-6-HYDROXYMETHYLDIHYDROPTERIDINE PYROPHOSPHOKINASE"/>
    <property type="match status" value="1"/>
</dbReference>
<proteinExistence type="inferred from homology"/>
<feature type="domain" description="7,8-dihydro-6-hydroxymethylpterin-pyrophosphokinase" evidence="13">
    <location>
        <begin position="23"/>
        <end position="173"/>
    </location>
</feature>
<keyword evidence="6" id="KW-0547">Nucleotide-binding</keyword>
<evidence type="ECO:0000256" key="12">
    <source>
        <dbReference type="ARBA" id="ARBA00033413"/>
    </source>
</evidence>
<keyword evidence="9" id="KW-0289">Folate biosynthesis</keyword>
<comment type="caution">
    <text evidence="14">The sequence shown here is derived from an EMBL/GenBank/DDBJ whole genome shotgun (WGS) entry which is preliminary data.</text>
</comment>
<evidence type="ECO:0000259" key="13">
    <source>
        <dbReference type="Pfam" id="PF01288"/>
    </source>
</evidence>
<evidence type="ECO:0000256" key="11">
    <source>
        <dbReference type="ARBA" id="ARBA00029766"/>
    </source>
</evidence>
<keyword evidence="15" id="KW-1185">Reference proteome</keyword>
<evidence type="ECO:0000256" key="1">
    <source>
        <dbReference type="ARBA" id="ARBA00005051"/>
    </source>
</evidence>
<dbReference type="Pfam" id="PF01288">
    <property type="entry name" value="HPPK"/>
    <property type="match status" value="1"/>
</dbReference>
<evidence type="ECO:0000256" key="2">
    <source>
        <dbReference type="ARBA" id="ARBA00005810"/>
    </source>
</evidence>
<evidence type="ECO:0000256" key="7">
    <source>
        <dbReference type="ARBA" id="ARBA00022777"/>
    </source>
</evidence>
<dbReference type="Proteomes" id="UP001596353">
    <property type="component" value="Unassembled WGS sequence"/>
</dbReference>
<evidence type="ECO:0000256" key="3">
    <source>
        <dbReference type="ARBA" id="ARBA00013253"/>
    </source>
</evidence>
<reference evidence="15" key="1">
    <citation type="journal article" date="2019" name="Int. J. Syst. Evol. Microbiol.">
        <title>The Global Catalogue of Microorganisms (GCM) 10K type strain sequencing project: providing services to taxonomists for standard genome sequencing and annotation.</title>
        <authorList>
            <consortium name="The Broad Institute Genomics Platform"/>
            <consortium name="The Broad Institute Genome Sequencing Center for Infectious Disease"/>
            <person name="Wu L."/>
            <person name="Ma J."/>
        </authorList>
    </citation>
    <scope>NUCLEOTIDE SEQUENCE [LARGE SCALE GENOMIC DNA]</scope>
    <source>
        <strain evidence="15">CCUG 66188</strain>
    </source>
</reference>
<evidence type="ECO:0000256" key="5">
    <source>
        <dbReference type="ARBA" id="ARBA00022679"/>
    </source>
</evidence>
<dbReference type="GO" id="GO:0003848">
    <property type="term" value="F:2-amino-4-hydroxy-6-hydroxymethyldihydropteridine diphosphokinase activity"/>
    <property type="evidence" value="ECO:0007669"/>
    <property type="project" value="UniProtKB-EC"/>
</dbReference>
<dbReference type="EC" id="2.7.6.3" evidence="3"/>
<evidence type="ECO:0000256" key="8">
    <source>
        <dbReference type="ARBA" id="ARBA00022840"/>
    </source>
</evidence>
<dbReference type="PANTHER" id="PTHR43071:SF1">
    <property type="entry name" value="2-AMINO-4-HYDROXY-6-HYDROXYMETHYLDIHYDROPTERIDINE PYROPHOSPHOKINASE"/>
    <property type="match status" value="1"/>
</dbReference>
<accession>A0ABW2AZJ0</accession>
<dbReference type="NCBIfam" id="TIGR01498">
    <property type="entry name" value="folK"/>
    <property type="match status" value="1"/>
</dbReference>
<evidence type="ECO:0000256" key="4">
    <source>
        <dbReference type="ARBA" id="ARBA00016218"/>
    </source>
</evidence>
<dbReference type="EMBL" id="JBHSWG010000001">
    <property type="protein sequence ID" value="MFC6758707.1"/>
    <property type="molecule type" value="Genomic_DNA"/>
</dbReference>
<evidence type="ECO:0000256" key="9">
    <source>
        <dbReference type="ARBA" id="ARBA00022909"/>
    </source>
</evidence>
<comment type="similarity">
    <text evidence="2">Belongs to the HPPK family.</text>
</comment>
<gene>
    <name evidence="14" type="primary">folK</name>
    <name evidence="14" type="ORF">ACFQFQ_03035</name>
</gene>
<keyword evidence="5 14" id="KW-0808">Transferase</keyword>
<sequence length="203" mass="22112">MLQATSNREKGGRPLIHGQIALLALGANQKSALGSPDQTLSAALAALEALGIVIRQVSSFFLTPAFPAGSGPDFVNAAAQVEFSGEAKAFLDLLHKIEAEMGRKRKVRWGQRTLDIDLLAVGDQVLPDLETYRRWGALPLDQQAQQAPDQLILPHPRLQDRAFVLVPLAEIAPDWIHPVLQKSVRDLLAALPRADVEAVKRIE</sequence>
<name>A0ABW2AZJ0_9RHOB</name>
<protein>
    <recommendedName>
        <fullName evidence="4">2-amino-4-hydroxy-6-hydroxymethyldihydropteridine pyrophosphokinase</fullName>
        <ecNumber evidence="3">2.7.6.3</ecNumber>
    </recommendedName>
    <alternativeName>
        <fullName evidence="11">6-hydroxymethyl-7,8-dihydropterin pyrophosphokinase</fullName>
    </alternativeName>
    <alternativeName>
        <fullName evidence="12">7,8-dihydro-6-hydroxymethylpterin-pyrophosphokinase</fullName>
    </alternativeName>
</protein>
<dbReference type="Gene3D" id="3.30.70.560">
    <property type="entry name" value="7,8-Dihydro-6-hydroxymethylpterin-pyrophosphokinase HPPK"/>
    <property type="match status" value="1"/>
</dbReference>
<evidence type="ECO:0000313" key="14">
    <source>
        <dbReference type="EMBL" id="MFC6758707.1"/>
    </source>
</evidence>
<evidence type="ECO:0000256" key="10">
    <source>
        <dbReference type="ARBA" id="ARBA00029409"/>
    </source>
</evidence>
<evidence type="ECO:0000256" key="6">
    <source>
        <dbReference type="ARBA" id="ARBA00022741"/>
    </source>
</evidence>
<dbReference type="InterPro" id="IPR035907">
    <property type="entry name" value="Hppk_sf"/>
</dbReference>
<dbReference type="InterPro" id="IPR000550">
    <property type="entry name" value="Hppk"/>
</dbReference>
<comment type="function">
    <text evidence="10">Catalyzes the transfer of pyrophosphate from adenosine triphosphate (ATP) to 6-hydroxymethyl-7,8-dihydropterin, an enzymatic step in folate biosynthesis pathway.</text>
</comment>
<keyword evidence="7" id="KW-0418">Kinase</keyword>
<comment type="pathway">
    <text evidence="1">Cofactor biosynthesis; tetrahydrofolate biosynthesis; 2-amino-4-hydroxy-6-hydroxymethyl-7,8-dihydropteridine diphosphate from 7,8-dihydroneopterin triphosphate: step 4/4.</text>
</comment>
<keyword evidence="8" id="KW-0067">ATP-binding</keyword>
<evidence type="ECO:0000313" key="15">
    <source>
        <dbReference type="Proteomes" id="UP001596353"/>
    </source>
</evidence>
<dbReference type="SUPFAM" id="SSF55083">
    <property type="entry name" value="6-hydroxymethyl-7,8-dihydropterin pyrophosphokinase, HPPK"/>
    <property type="match status" value="1"/>
</dbReference>
<dbReference type="CDD" id="cd00483">
    <property type="entry name" value="HPPK"/>
    <property type="match status" value="1"/>
</dbReference>